<organism evidence="1 2">
    <name type="scientific">Neoarthrinium moseri</name>
    <dbReference type="NCBI Taxonomy" id="1658444"/>
    <lineage>
        <taxon>Eukaryota</taxon>
        <taxon>Fungi</taxon>
        <taxon>Dikarya</taxon>
        <taxon>Ascomycota</taxon>
        <taxon>Pezizomycotina</taxon>
        <taxon>Sordariomycetes</taxon>
        <taxon>Xylariomycetidae</taxon>
        <taxon>Amphisphaeriales</taxon>
        <taxon>Apiosporaceae</taxon>
        <taxon>Neoarthrinium</taxon>
    </lineage>
</organism>
<dbReference type="InterPro" id="IPR021842">
    <property type="entry name" value="DUF3435"/>
</dbReference>
<proteinExistence type="predicted"/>
<accession>A0A9Q0AH25</accession>
<gene>
    <name evidence="1" type="ORF">JX265_014041</name>
</gene>
<protein>
    <submittedName>
        <fullName evidence="1">Uncharacterized protein</fullName>
    </submittedName>
</protein>
<reference evidence="1" key="1">
    <citation type="submission" date="2021-03" db="EMBL/GenBank/DDBJ databases">
        <title>Revisited historic fungal species revealed as producer of novel bioactive compounds through whole genome sequencing and comparative genomics.</title>
        <authorList>
            <person name="Vignolle G.A."/>
            <person name="Hochenegger N."/>
            <person name="Mach R.L."/>
            <person name="Mach-Aigner A.R."/>
            <person name="Javad Rahimi M."/>
            <person name="Salim K.A."/>
            <person name="Chan C.M."/>
            <person name="Lim L.B.L."/>
            <person name="Cai F."/>
            <person name="Druzhinina I.S."/>
            <person name="U'Ren J.M."/>
            <person name="Derntl C."/>
        </authorList>
    </citation>
    <scope>NUCLEOTIDE SEQUENCE</scope>
    <source>
        <strain evidence="1">TUCIM 5799</strain>
    </source>
</reference>
<dbReference type="PANTHER" id="PTHR37535:SF4">
    <property type="entry name" value="FLUG DOMAIN-CONTAINING PROTEIN"/>
    <property type="match status" value="1"/>
</dbReference>
<dbReference type="PANTHER" id="PTHR37535">
    <property type="entry name" value="FLUG DOMAIN PROTEIN"/>
    <property type="match status" value="1"/>
</dbReference>
<comment type="caution">
    <text evidence="1">The sequence shown here is derived from an EMBL/GenBank/DDBJ whole genome shotgun (WGS) entry which is preliminary data.</text>
</comment>
<dbReference type="Pfam" id="PF11917">
    <property type="entry name" value="DUF3435"/>
    <property type="match status" value="1"/>
</dbReference>
<evidence type="ECO:0000313" key="2">
    <source>
        <dbReference type="Proteomes" id="UP000829685"/>
    </source>
</evidence>
<dbReference type="EMBL" id="JAFIMR010000139">
    <property type="protein sequence ID" value="KAI1846434.1"/>
    <property type="molecule type" value="Genomic_DNA"/>
</dbReference>
<dbReference type="AlphaFoldDB" id="A0A9Q0AH25"/>
<dbReference type="Proteomes" id="UP000829685">
    <property type="component" value="Unassembled WGS sequence"/>
</dbReference>
<keyword evidence="2" id="KW-1185">Reference proteome</keyword>
<evidence type="ECO:0000313" key="1">
    <source>
        <dbReference type="EMBL" id="KAI1846434.1"/>
    </source>
</evidence>
<dbReference type="OrthoDB" id="4485682at2759"/>
<name>A0A9Q0AH25_9PEZI</name>
<sequence>MGTPGISEQQRHSVDRRCHIESFTAHSEFDSICYDSDVESNSSFESVEDCVDEGPDFYDDLLATFKAQGPTLANHSRNTKRMEEEQEEKWNEFCKRRGVNSLETLKECNAATFKTASWMKEDVLYDVRNWIHTYLTPAYRLDRSKAEKAGIYVEDLAVLLNHHWVRDKEVFAHERLRVQLAAHLILAGATATRPGALIGQLLYENLEFQIFPPLETGQRPRIVLKVNLKHIKKSNGRSDPKEFAFREDDMLLYDPIIPIMALAFADNAFLNGFEHPSSIYKLVVPATADRLRLRWRKEWLKKPVFRDVQLSCGIVRVSSDKPLQYSKERRHLIRLGRSIGLSKALQWYDLRRGSGKKLNEKLTPEERNKIMGHRQGDSSVYVLYYMSTFMDADCQSICFGSTPQHDLIHLAGRLLRHSDAPTSLTQHQNFEINRDQRLLAYRQKRTQAMQQWKSEGYSSRKDAEGTTMAALYDKYKKKADCRRNKLKTEYLRDSIREFHESVHVEEIERQLNGIKPSMVLAPPTIAYELPERAEVARLFSVAVDESDRNEIHSVRMDLISVLARLCVRRESPCRRGATFKGRRVTLGRDNGEGALPEIVIFCSFLTILPFLQMGR</sequence>